<reference evidence="1 2" key="1">
    <citation type="journal article" date="2019" name="Sci. Rep.">
        <title>Orb-weaving spider Araneus ventricosus genome elucidates the spidroin gene catalogue.</title>
        <authorList>
            <person name="Kono N."/>
            <person name="Nakamura H."/>
            <person name="Ohtoshi R."/>
            <person name="Moran D.A.P."/>
            <person name="Shinohara A."/>
            <person name="Yoshida Y."/>
            <person name="Fujiwara M."/>
            <person name="Mori M."/>
            <person name="Tomita M."/>
            <person name="Arakawa K."/>
        </authorList>
    </citation>
    <scope>NUCLEOTIDE SEQUENCE [LARGE SCALE GENOMIC DNA]</scope>
</reference>
<sequence>MPLFQSFIVKHVFCYIFNDILDTNITGANIRSLFTLHASKPVMELLPNLLYINFSTIIAAVIPGFHITGFDLSATSMINHISGLAEVDRNAELLLTTTIPNQFRVIFGVRVDRVCVPPYPRPS</sequence>
<evidence type="ECO:0000313" key="2">
    <source>
        <dbReference type="Proteomes" id="UP000499080"/>
    </source>
</evidence>
<keyword evidence="2" id="KW-1185">Reference proteome</keyword>
<protein>
    <submittedName>
        <fullName evidence="1">Uncharacterized protein</fullName>
    </submittedName>
</protein>
<organism evidence="1 2">
    <name type="scientific">Araneus ventricosus</name>
    <name type="common">Orbweaver spider</name>
    <name type="synonym">Epeira ventricosa</name>
    <dbReference type="NCBI Taxonomy" id="182803"/>
    <lineage>
        <taxon>Eukaryota</taxon>
        <taxon>Metazoa</taxon>
        <taxon>Ecdysozoa</taxon>
        <taxon>Arthropoda</taxon>
        <taxon>Chelicerata</taxon>
        <taxon>Arachnida</taxon>
        <taxon>Araneae</taxon>
        <taxon>Araneomorphae</taxon>
        <taxon>Entelegynae</taxon>
        <taxon>Araneoidea</taxon>
        <taxon>Araneidae</taxon>
        <taxon>Araneus</taxon>
    </lineage>
</organism>
<accession>A0A4Y2DTS8</accession>
<gene>
    <name evidence="1" type="ORF">AVEN_216675_1</name>
</gene>
<dbReference type="EMBL" id="BGPR01000439">
    <property type="protein sequence ID" value="GBM20260.1"/>
    <property type="molecule type" value="Genomic_DNA"/>
</dbReference>
<proteinExistence type="predicted"/>
<name>A0A4Y2DTS8_ARAVE</name>
<dbReference type="AlphaFoldDB" id="A0A4Y2DTS8"/>
<dbReference type="Proteomes" id="UP000499080">
    <property type="component" value="Unassembled WGS sequence"/>
</dbReference>
<comment type="caution">
    <text evidence="1">The sequence shown here is derived from an EMBL/GenBank/DDBJ whole genome shotgun (WGS) entry which is preliminary data.</text>
</comment>
<evidence type="ECO:0000313" key="1">
    <source>
        <dbReference type="EMBL" id="GBM20260.1"/>
    </source>
</evidence>